<proteinExistence type="predicted"/>
<dbReference type="Proteomes" id="UP000626109">
    <property type="component" value="Unassembled WGS sequence"/>
</dbReference>
<dbReference type="PANTHER" id="PTHR23353:SF23">
    <property type="entry name" value="PROTEIN HAIRLESS"/>
    <property type="match status" value="1"/>
</dbReference>
<feature type="compositionally biased region" description="Low complexity" evidence="1">
    <location>
        <begin position="41"/>
        <end position="70"/>
    </location>
</feature>
<comment type="caution">
    <text evidence="2">The sequence shown here is derived from an EMBL/GenBank/DDBJ whole genome shotgun (WGS) entry which is preliminary data.</text>
</comment>
<dbReference type="EMBL" id="CAJNNW010033852">
    <property type="protein sequence ID" value="CAE8720683.1"/>
    <property type="molecule type" value="Genomic_DNA"/>
</dbReference>
<name>A0A813FSQ3_POLGL</name>
<feature type="region of interest" description="Disordered" evidence="1">
    <location>
        <begin position="40"/>
        <end position="78"/>
    </location>
</feature>
<organism evidence="2 4">
    <name type="scientific">Polarella glacialis</name>
    <name type="common">Dinoflagellate</name>
    <dbReference type="NCBI Taxonomy" id="89957"/>
    <lineage>
        <taxon>Eukaryota</taxon>
        <taxon>Sar</taxon>
        <taxon>Alveolata</taxon>
        <taxon>Dinophyceae</taxon>
        <taxon>Suessiales</taxon>
        <taxon>Suessiaceae</taxon>
        <taxon>Polarella</taxon>
    </lineage>
</organism>
<dbReference type="PANTHER" id="PTHR23353">
    <property type="entry name" value="RAB-GAP/TBC-RELATED"/>
    <property type="match status" value="1"/>
</dbReference>
<evidence type="ECO:0000313" key="2">
    <source>
        <dbReference type="EMBL" id="CAE8616545.1"/>
    </source>
</evidence>
<dbReference type="InterPro" id="IPR053019">
    <property type="entry name" value="GATA_zinc_finger"/>
</dbReference>
<evidence type="ECO:0000313" key="4">
    <source>
        <dbReference type="Proteomes" id="UP000654075"/>
    </source>
</evidence>
<gene>
    <name evidence="2" type="ORF">PGLA1383_LOCUS34227</name>
    <name evidence="3" type="ORF">PGLA2088_LOCUS41473</name>
</gene>
<evidence type="ECO:0000256" key="1">
    <source>
        <dbReference type="SAM" id="MobiDB-lite"/>
    </source>
</evidence>
<evidence type="ECO:0000313" key="3">
    <source>
        <dbReference type="EMBL" id="CAE8720683.1"/>
    </source>
</evidence>
<reference evidence="2" key="1">
    <citation type="submission" date="2021-02" db="EMBL/GenBank/DDBJ databases">
        <authorList>
            <person name="Dougan E. K."/>
            <person name="Rhodes N."/>
            <person name="Thang M."/>
            <person name="Chan C."/>
        </authorList>
    </citation>
    <scope>NUCLEOTIDE SEQUENCE</scope>
</reference>
<keyword evidence="4" id="KW-1185">Reference proteome</keyword>
<sequence>MVDLHHLRGVHWQLGFRDPTAQAARSTQSANRELGAAEAANNNNNYSNKNNNNNGNNNNINKTNNSNNNSFPASATSALTPANNHNLFHASATSAAATSAATSAAQRRAQLSQSSVCLGRPLPPSQSEGAQHYQFHGCVAPRAPVFVRGNSNASQSMSLVMRQPDDVYVPRWAQPQPQELVSPQRRVVPAAAKPAPNDRGSSIQLGYFKESSTAFPSKNNNNNGKESTLSQAGEMSLLPGQQARANAQEAREGKNMQLVVHPSPHESGFGQTARLRSVQSHDMSINAEAKYEACARKSSTSFGAGHRSNVVLGRDHENVTVSEAHGSYKFRAPGGVEKAVIAGARIGSEFQWRPYGPHPNVH</sequence>
<dbReference type="Proteomes" id="UP000654075">
    <property type="component" value="Unassembled WGS sequence"/>
</dbReference>
<dbReference type="AlphaFoldDB" id="A0A813FSQ3"/>
<protein>
    <submittedName>
        <fullName evidence="2">Uncharacterized protein</fullName>
    </submittedName>
</protein>
<accession>A0A813FSQ3</accession>
<dbReference type="EMBL" id="CAJNNV010025903">
    <property type="protein sequence ID" value="CAE8616545.1"/>
    <property type="molecule type" value="Genomic_DNA"/>
</dbReference>